<dbReference type="EMBL" id="GGEC01083065">
    <property type="protein sequence ID" value="MBX63549.1"/>
    <property type="molecule type" value="Transcribed_RNA"/>
</dbReference>
<dbReference type="AlphaFoldDB" id="A0A2P2Q9K2"/>
<evidence type="ECO:0000313" key="1">
    <source>
        <dbReference type="EMBL" id="MBX63549.1"/>
    </source>
</evidence>
<accession>A0A2P2Q9K2</accession>
<name>A0A2P2Q9K2_RHIMU</name>
<protein>
    <submittedName>
        <fullName evidence="1">Uncharacterized protein</fullName>
    </submittedName>
</protein>
<proteinExistence type="predicted"/>
<reference evidence="1" key="1">
    <citation type="submission" date="2018-02" db="EMBL/GenBank/DDBJ databases">
        <title>Rhizophora mucronata_Transcriptome.</title>
        <authorList>
            <person name="Meera S.P."/>
            <person name="Sreeshan A."/>
            <person name="Augustine A."/>
        </authorList>
    </citation>
    <scope>NUCLEOTIDE SEQUENCE</scope>
    <source>
        <tissue evidence="1">Leaf</tissue>
    </source>
</reference>
<organism evidence="1">
    <name type="scientific">Rhizophora mucronata</name>
    <name type="common">Asiatic mangrove</name>
    <dbReference type="NCBI Taxonomy" id="61149"/>
    <lineage>
        <taxon>Eukaryota</taxon>
        <taxon>Viridiplantae</taxon>
        <taxon>Streptophyta</taxon>
        <taxon>Embryophyta</taxon>
        <taxon>Tracheophyta</taxon>
        <taxon>Spermatophyta</taxon>
        <taxon>Magnoliopsida</taxon>
        <taxon>eudicotyledons</taxon>
        <taxon>Gunneridae</taxon>
        <taxon>Pentapetalae</taxon>
        <taxon>rosids</taxon>
        <taxon>fabids</taxon>
        <taxon>Malpighiales</taxon>
        <taxon>Rhizophoraceae</taxon>
        <taxon>Rhizophora</taxon>
    </lineage>
</organism>
<sequence>MTHKQWFACTHPNRHRHPLPYVKCLITHFQ</sequence>